<name>A0A1J5QGF8_9ZZZZ</name>
<accession>A0A1J5QGF8</accession>
<evidence type="ECO:0000256" key="2">
    <source>
        <dbReference type="ARBA" id="ARBA00023015"/>
    </source>
</evidence>
<dbReference type="GO" id="GO:0003700">
    <property type="term" value="F:DNA-binding transcription factor activity"/>
    <property type="evidence" value="ECO:0007669"/>
    <property type="project" value="InterPro"/>
</dbReference>
<dbReference type="PRINTS" id="PR00039">
    <property type="entry name" value="HTHLYSR"/>
</dbReference>
<keyword evidence="3" id="KW-0238">DNA-binding</keyword>
<comment type="similarity">
    <text evidence="1">Belongs to the LysR transcriptional regulatory family.</text>
</comment>
<organism evidence="6">
    <name type="scientific">mine drainage metagenome</name>
    <dbReference type="NCBI Taxonomy" id="410659"/>
    <lineage>
        <taxon>unclassified sequences</taxon>
        <taxon>metagenomes</taxon>
        <taxon>ecological metagenomes</taxon>
    </lineage>
</organism>
<dbReference type="PROSITE" id="PS50931">
    <property type="entry name" value="HTH_LYSR"/>
    <property type="match status" value="1"/>
</dbReference>
<proteinExistence type="inferred from homology"/>
<evidence type="ECO:0000313" key="6">
    <source>
        <dbReference type="EMBL" id="OIQ75053.1"/>
    </source>
</evidence>
<dbReference type="SUPFAM" id="SSF46785">
    <property type="entry name" value="Winged helix' DNA-binding domain"/>
    <property type="match status" value="1"/>
</dbReference>
<dbReference type="PANTHER" id="PTHR30126">
    <property type="entry name" value="HTH-TYPE TRANSCRIPTIONAL REGULATOR"/>
    <property type="match status" value="1"/>
</dbReference>
<dbReference type="AlphaFoldDB" id="A0A1J5QGF8"/>
<dbReference type="FunFam" id="1.10.10.10:FF:000001">
    <property type="entry name" value="LysR family transcriptional regulator"/>
    <property type="match status" value="1"/>
</dbReference>
<keyword evidence="4" id="KW-0804">Transcription</keyword>
<dbReference type="PANTHER" id="PTHR30126:SF40">
    <property type="entry name" value="HTH-TYPE TRANSCRIPTIONAL REGULATOR GLTR"/>
    <property type="match status" value="1"/>
</dbReference>
<feature type="domain" description="HTH lysR-type" evidence="5">
    <location>
        <begin position="1"/>
        <end position="58"/>
    </location>
</feature>
<reference evidence="6" key="1">
    <citation type="submission" date="2016-10" db="EMBL/GenBank/DDBJ databases">
        <title>Sequence of Gallionella enrichment culture.</title>
        <authorList>
            <person name="Poehlein A."/>
            <person name="Muehling M."/>
            <person name="Daniel R."/>
        </authorList>
    </citation>
    <scope>NUCLEOTIDE SEQUENCE</scope>
</reference>
<keyword evidence="2" id="KW-0805">Transcription regulation</keyword>
<dbReference type="InterPro" id="IPR036390">
    <property type="entry name" value="WH_DNA-bd_sf"/>
</dbReference>
<dbReference type="Pfam" id="PF00126">
    <property type="entry name" value="HTH_1"/>
    <property type="match status" value="1"/>
</dbReference>
<dbReference type="SUPFAM" id="SSF53850">
    <property type="entry name" value="Periplasmic binding protein-like II"/>
    <property type="match status" value="1"/>
</dbReference>
<dbReference type="InterPro" id="IPR005119">
    <property type="entry name" value="LysR_subst-bd"/>
</dbReference>
<dbReference type="Gene3D" id="3.40.190.290">
    <property type="match status" value="1"/>
</dbReference>
<dbReference type="Pfam" id="PF03466">
    <property type="entry name" value="LysR_substrate"/>
    <property type="match status" value="1"/>
</dbReference>
<dbReference type="Gene3D" id="1.10.10.10">
    <property type="entry name" value="Winged helix-like DNA-binding domain superfamily/Winged helix DNA-binding domain"/>
    <property type="match status" value="1"/>
</dbReference>
<dbReference type="InterPro" id="IPR036388">
    <property type="entry name" value="WH-like_DNA-bd_sf"/>
</dbReference>
<dbReference type="EMBL" id="MLJW01002292">
    <property type="protein sequence ID" value="OIQ75053.1"/>
    <property type="molecule type" value="Genomic_DNA"/>
</dbReference>
<dbReference type="GO" id="GO:0000976">
    <property type="term" value="F:transcription cis-regulatory region binding"/>
    <property type="evidence" value="ECO:0007669"/>
    <property type="project" value="TreeGrafter"/>
</dbReference>
<dbReference type="InterPro" id="IPR000847">
    <property type="entry name" value="LysR_HTH_N"/>
</dbReference>
<sequence>MELRELETFRAVVEAGGVVRAASRMHRAQSSVTVRIRQLEVSLGVKLFERDGRALRLTAAGDVLLQYANRLLDLADEARGAVRLDSVCGRLRLGAMESVAASRLPGPLAEFHGCYPDVTVELQTAPSRELITRLLAGALDAAIVGDEVDDARFTSLPLYQEELVLVAAAGCPLPQHPKRLDGTTLLVFQGQGCAYRRRFEQWLQSLRVVPSRVLEFGSYHAILASAAAGVGASLIPLSVLDIYAQKDALSWAKVPKRVAMLRTLLVMPASTHTPALTRLVELLRTDAAARASSAAGAAPEPLAEAPG</sequence>
<evidence type="ECO:0000259" key="5">
    <source>
        <dbReference type="PROSITE" id="PS50931"/>
    </source>
</evidence>
<gene>
    <name evidence="6" type="primary">gltR_2</name>
    <name evidence="6" type="ORF">GALL_432790</name>
</gene>
<evidence type="ECO:0000256" key="4">
    <source>
        <dbReference type="ARBA" id="ARBA00023163"/>
    </source>
</evidence>
<evidence type="ECO:0000256" key="3">
    <source>
        <dbReference type="ARBA" id="ARBA00023125"/>
    </source>
</evidence>
<protein>
    <submittedName>
        <fullName evidence="6">HTH-type transcriptional regulator GltR</fullName>
    </submittedName>
</protein>
<comment type="caution">
    <text evidence="6">The sequence shown here is derived from an EMBL/GenBank/DDBJ whole genome shotgun (WGS) entry which is preliminary data.</text>
</comment>
<evidence type="ECO:0000256" key="1">
    <source>
        <dbReference type="ARBA" id="ARBA00009437"/>
    </source>
</evidence>